<dbReference type="Proteomes" id="UP000037405">
    <property type="component" value="Unassembled WGS sequence"/>
</dbReference>
<accession>A0A0M0G4U2</accession>
<dbReference type="Gene3D" id="3.10.180.10">
    <property type="entry name" value="2,3-Dihydroxybiphenyl 1,2-Dioxygenase, domain 1"/>
    <property type="match status" value="1"/>
</dbReference>
<organism evidence="1 2">
    <name type="scientific">Rossellomorea marisflavi</name>
    <dbReference type="NCBI Taxonomy" id="189381"/>
    <lineage>
        <taxon>Bacteria</taxon>
        <taxon>Bacillati</taxon>
        <taxon>Bacillota</taxon>
        <taxon>Bacilli</taxon>
        <taxon>Bacillales</taxon>
        <taxon>Bacillaceae</taxon>
        <taxon>Rossellomorea</taxon>
    </lineage>
</organism>
<dbReference type="AlphaFoldDB" id="A0A0M0G4U2"/>
<comment type="caution">
    <text evidence="1">The sequence shown here is derived from an EMBL/GenBank/DDBJ whole genome shotgun (WGS) entry which is preliminary data.</text>
</comment>
<evidence type="ECO:0000313" key="2">
    <source>
        <dbReference type="Proteomes" id="UP000037405"/>
    </source>
</evidence>
<dbReference type="RefSeq" id="WP_327205404.1">
    <property type="nucleotide sequence ID" value="NZ_LGUE01000004.1"/>
</dbReference>
<reference evidence="2" key="1">
    <citation type="submission" date="2015-07" db="EMBL/GenBank/DDBJ databases">
        <title>Fjat-14235 jcm11544.</title>
        <authorList>
            <person name="Liu B."/>
            <person name="Wang J."/>
            <person name="Zhu Y."/>
            <person name="Liu G."/>
            <person name="Chen Q."/>
            <person name="Chen Z."/>
            <person name="Lan J."/>
            <person name="Che J."/>
            <person name="Ge C."/>
            <person name="Shi H."/>
            <person name="Pan Z."/>
            <person name="Liu X."/>
        </authorList>
    </citation>
    <scope>NUCLEOTIDE SEQUENCE [LARGE SCALE GENOMIC DNA]</scope>
    <source>
        <strain evidence="2">JCM 11544</strain>
    </source>
</reference>
<gene>
    <name evidence="1" type="ORF">AF331_11075</name>
</gene>
<proteinExistence type="predicted"/>
<dbReference type="InterPro" id="IPR029068">
    <property type="entry name" value="Glyas_Bleomycin-R_OHBP_Dase"/>
</dbReference>
<sequence>MAYSSVTIQMRIKDFSEGLAWYEILFNRKPDFVPHEGFAEWELVPGSWFQLAEGEPGGGPMRMGVRSVEKERGRLMTELDLEIEPIQRRDGVPASWCTFEDPEGNKIGLFEDHQDQHPVIQVVEDYFVEWSKGYASKRSEGIRAFFSKSFTGYWAKAGLESIEPYGHDYGLDDVLRQIDRGEKQFHLTSLVERGGGEVLLTGRETNMIQGIAYSAQCLLVWRLEDDGWKLLREHIELER</sequence>
<dbReference type="EMBL" id="LGUE01000004">
    <property type="protein sequence ID" value="KON84582.1"/>
    <property type="molecule type" value="Genomic_DNA"/>
</dbReference>
<evidence type="ECO:0000313" key="1">
    <source>
        <dbReference type="EMBL" id="KON84582.1"/>
    </source>
</evidence>
<dbReference type="SUPFAM" id="SSF54427">
    <property type="entry name" value="NTF2-like"/>
    <property type="match status" value="1"/>
</dbReference>
<dbReference type="SUPFAM" id="SSF54593">
    <property type="entry name" value="Glyoxalase/Bleomycin resistance protein/Dihydroxybiphenyl dioxygenase"/>
    <property type="match status" value="1"/>
</dbReference>
<dbReference type="STRING" id="189381.GCA_900166615_01672"/>
<dbReference type="PATRIC" id="fig|189381.12.peg.2230"/>
<name>A0A0M0G4U2_9BACI</name>
<keyword evidence="2" id="KW-1185">Reference proteome</keyword>
<protein>
    <recommendedName>
        <fullName evidence="3">VOC domain-containing protein</fullName>
    </recommendedName>
</protein>
<evidence type="ECO:0008006" key="3">
    <source>
        <dbReference type="Google" id="ProtNLM"/>
    </source>
</evidence>
<dbReference type="InterPro" id="IPR032710">
    <property type="entry name" value="NTF2-like_dom_sf"/>
</dbReference>